<dbReference type="Proteomes" id="UP000054560">
    <property type="component" value="Unassembled WGS sequence"/>
</dbReference>
<dbReference type="GeneID" id="25902983"/>
<accession>A0A0L0G8G7</accession>
<name>A0A0L0G8G7_9EUKA</name>
<evidence type="ECO:0000313" key="2">
    <source>
        <dbReference type="Proteomes" id="UP000054560"/>
    </source>
</evidence>
<reference evidence="1 2" key="1">
    <citation type="submission" date="2011-02" db="EMBL/GenBank/DDBJ databases">
        <title>The Genome Sequence of Sphaeroforma arctica JP610.</title>
        <authorList>
            <consortium name="The Broad Institute Genome Sequencing Platform"/>
            <person name="Russ C."/>
            <person name="Cuomo C."/>
            <person name="Young S.K."/>
            <person name="Zeng Q."/>
            <person name="Gargeya S."/>
            <person name="Alvarado L."/>
            <person name="Berlin A."/>
            <person name="Chapman S.B."/>
            <person name="Chen Z."/>
            <person name="Freedman E."/>
            <person name="Gellesch M."/>
            <person name="Goldberg J."/>
            <person name="Griggs A."/>
            <person name="Gujja S."/>
            <person name="Heilman E."/>
            <person name="Heiman D."/>
            <person name="Howarth C."/>
            <person name="Mehta T."/>
            <person name="Neiman D."/>
            <person name="Pearson M."/>
            <person name="Roberts A."/>
            <person name="Saif S."/>
            <person name="Shea T."/>
            <person name="Shenoy N."/>
            <person name="Sisk P."/>
            <person name="Stolte C."/>
            <person name="Sykes S."/>
            <person name="White J."/>
            <person name="Yandava C."/>
            <person name="Burger G."/>
            <person name="Gray M.W."/>
            <person name="Holland P.W.H."/>
            <person name="King N."/>
            <person name="Lang F.B.F."/>
            <person name="Roger A.J."/>
            <person name="Ruiz-Trillo I."/>
            <person name="Haas B."/>
            <person name="Nusbaum C."/>
            <person name="Birren B."/>
        </authorList>
    </citation>
    <scope>NUCLEOTIDE SEQUENCE [LARGE SCALE GENOMIC DNA]</scope>
    <source>
        <strain evidence="1 2">JP610</strain>
    </source>
</reference>
<organism evidence="1 2">
    <name type="scientific">Sphaeroforma arctica JP610</name>
    <dbReference type="NCBI Taxonomy" id="667725"/>
    <lineage>
        <taxon>Eukaryota</taxon>
        <taxon>Ichthyosporea</taxon>
        <taxon>Ichthyophonida</taxon>
        <taxon>Sphaeroforma</taxon>
    </lineage>
</organism>
<dbReference type="AlphaFoldDB" id="A0A0L0G8G7"/>
<gene>
    <name evidence="1" type="ORF">SARC_02479</name>
</gene>
<sequence length="101" mass="11295">MESHGQALHHELVVQKAVKENSLSEDDPLALFFDVNAFKSAIVRLQTAFGHEPTEGTRLASDPSFCFMFDIEGPCSSTVPDLFVMKRIRITKDLGPHQVHE</sequence>
<keyword evidence="2" id="KW-1185">Reference proteome</keyword>
<dbReference type="RefSeq" id="XP_014159234.1">
    <property type="nucleotide sequence ID" value="XM_014303759.1"/>
</dbReference>
<evidence type="ECO:0000313" key="1">
    <source>
        <dbReference type="EMBL" id="KNC85332.1"/>
    </source>
</evidence>
<protein>
    <submittedName>
        <fullName evidence="1">Uncharacterized protein</fullName>
    </submittedName>
</protein>
<dbReference type="EMBL" id="KQ241708">
    <property type="protein sequence ID" value="KNC85332.1"/>
    <property type="molecule type" value="Genomic_DNA"/>
</dbReference>
<proteinExistence type="predicted"/>